<evidence type="ECO:0000313" key="2">
    <source>
        <dbReference type="Proteomes" id="UP000479710"/>
    </source>
</evidence>
<evidence type="ECO:0000313" key="1">
    <source>
        <dbReference type="EMBL" id="KAF0894210.1"/>
    </source>
</evidence>
<dbReference type="AlphaFoldDB" id="A0A6G1C213"/>
<accession>A0A6G1C213</accession>
<proteinExistence type="predicted"/>
<gene>
    <name evidence="1" type="ORF">E2562_036472</name>
</gene>
<name>A0A6G1C213_9ORYZ</name>
<dbReference type="EMBL" id="SPHZ02000011">
    <property type="protein sequence ID" value="KAF0894211.1"/>
    <property type="molecule type" value="Genomic_DNA"/>
</dbReference>
<dbReference type="EMBL" id="SPHZ02000011">
    <property type="protein sequence ID" value="KAF0894210.1"/>
    <property type="molecule type" value="Genomic_DNA"/>
</dbReference>
<sequence>MQEPKMEMAAACKQNHLPELPNQCHGNAVYIACMASDFVPELEATRLNIIVVVSGMSFWTQVAGQ</sequence>
<protein>
    <submittedName>
        <fullName evidence="1">Uncharacterized protein</fullName>
    </submittedName>
</protein>
<dbReference type="EMBL" id="SPHZ02000011">
    <property type="protein sequence ID" value="KAF0894212.1"/>
    <property type="molecule type" value="Genomic_DNA"/>
</dbReference>
<organism evidence="1 2">
    <name type="scientific">Oryza meyeriana var. granulata</name>
    <dbReference type="NCBI Taxonomy" id="110450"/>
    <lineage>
        <taxon>Eukaryota</taxon>
        <taxon>Viridiplantae</taxon>
        <taxon>Streptophyta</taxon>
        <taxon>Embryophyta</taxon>
        <taxon>Tracheophyta</taxon>
        <taxon>Spermatophyta</taxon>
        <taxon>Magnoliopsida</taxon>
        <taxon>Liliopsida</taxon>
        <taxon>Poales</taxon>
        <taxon>Poaceae</taxon>
        <taxon>BOP clade</taxon>
        <taxon>Oryzoideae</taxon>
        <taxon>Oryzeae</taxon>
        <taxon>Oryzinae</taxon>
        <taxon>Oryza</taxon>
        <taxon>Oryza meyeriana</taxon>
    </lineage>
</organism>
<comment type="caution">
    <text evidence="1">The sequence shown here is derived from an EMBL/GenBank/DDBJ whole genome shotgun (WGS) entry which is preliminary data.</text>
</comment>
<reference evidence="1 2" key="1">
    <citation type="submission" date="2019-11" db="EMBL/GenBank/DDBJ databases">
        <title>Whole genome sequence of Oryza granulata.</title>
        <authorList>
            <person name="Li W."/>
        </authorList>
    </citation>
    <scope>NUCLEOTIDE SEQUENCE [LARGE SCALE GENOMIC DNA]</scope>
    <source>
        <strain evidence="2">cv. Menghai</strain>
        <tissue evidence="1">Leaf</tissue>
    </source>
</reference>
<keyword evidence="2" id="KW-1185">Reference proteome</keyword>
<dbReference type="Proteomes" id="UP000479710">
    <property type="component" value="Unassembled WGS sequence"/>
</dbReference>